<dbReference type="SUPFAM" id="SSF56519">
    <property type="entry name" value="Penicillin binding protein dimerisation domain"/>
    <property type="match status" value="1"/>
</dbReference>
<dbReference type="SUPFAM" id="SSF56601">
    <property type="entry name" value="beta-lactamase/transpeptidase-like"/>
    <property type="match status" value="1"/>
</dbReference>
<dbReference type="InterPro" id="IPR050515">
    <property type="entry name" value="Beta-lactam/transpept"/>
</dbReference>
<evidence type="ECO:0000259" key="5">
    <source>
        <dbReference type="Pfam" id="PF03717"/>
    </source>
</evidence>
<feature type="domain" description="Penicillin-binding protein dimerisation" evidence="5">
    <location>
        <begin position="53"/>
        <end position="183"/>
    </location>
</feature>
<comment type="subcellular location">
    <subcellularLocation>
        <location evidence="1">Membrane</location>
    </subcellularLocation>
</comment>
<name>A0A7J5B2U3_9MICO</name>
<evidence type="ECO:0000256" key="3">
    <source>
        <dbReference type="ARBA" id="ARBA00023136"/>
    </source>
</evidence>
<dbReference type="InterPro" id="IPR036138">
    <property type="entry name" value="PBP_dimer_sf"/>
</dbReference>
<sequence length="589" mass="62474">MSPKVSRRRAGLVIILVTAVLIAFGVRLIDVQLVSASTINADAESKRGVSSTIFSERGSIVDKNGEILADSADRFDLTVAPVNVKEFDRTGDDGKTSEVSREQALGEIAAITGQQEAELIGVVDAALAIDPNSNFAYLSRGLELAAYEKIRALEIPWIYPKREAARVYPNGQVAGNLTGFLGADGEPLAGLELSENQCLAGVDGEETYERSADNVRIPGTEVTLTEAKQGGTLKLTVDADLQWYALQVLAEQVTAMGGKWGHATVVEVETGKVLAVADYPSVDPNDPGATATEARGSRAFTAPYEPGSTMKALTAAMVFDKGLSTPGEQITVPGRFEQTDVSFGDDWAHGDERWTAAGIMTRSSNIGIAMMGERLSASERYDYMLDFGLNADTEADFLGEESGTVHPWEDWDPQTNYATMFGQGLQVTAPQMASAYATIANGGQRLPVQLVEGCETEDGFVETEPGEARQVVSAQAAADTLTLLEATAQSGSLAKEVAIPGYRVGIKTGTAEVSAGDGTYLQGQYMASMAGVAPIDDPKYVVTVSIMNPTTMTGSAATAPAWHDVMAYVLQSNRVAPSPSPWPTIPTTF</sequence>
<protein>
    <submittedName>
        <fullName evidence="6">Penicillin-binding protein 2</fullName>
    </submittedName>
</protein>
<dbReference type="PANTHER" id="PTHR30627">
    <property type="entry name" value="PEPTIDOGLYCAN D,D-TRANSPEPTIDASE"/>
    <property type="match status" value="1"/>
</dbReference>
<dbReference type="InterPro" id="IPR005311">
    <property type="entry name" value="PBP_dimer"/>
</dbReference>
<dbReference type="AlphaFoldDB" id="A0A7J5B2U3"/>
<accession>A0A7J5B2U3</accession>
<dbReference type="Pfam" id="PF03717">
    <property type="entry name" value="PBP_dimer"/>
    <property type="match status" value="1"/>
</dbReference>
<keyword evidence="3" id="KW-0472">Membrane</keyword>
<dbReference type="InterPro" id="IPR004838">
    <property type="entry name" value="NHTrfase_class1_PyrdxlP-BS"/>
</dbReference>
<dbReference type="Proteomes" id="UP000490386">
    <property type="component" value="Unassembled WGS sequence"/>
</dbReference>
<dbReference type="GO" id="GO:0008658">
    <property type="term" value="F:penicillin binding"/>
    <property type="evidence" value="ECO:0007669"/>
    <property type="project" value="InterPro"/>
</dbReference>
<dbReference type="OrthoDB" id="9789078at2"/>
<dbReference type="RefSeq" id="WP_151423392.1">
    <property type="nucleotide sequence ID" value="NZ_WBJX01000002.1"/>
</dbReference>
<reference evidence="6 7" key="1">
    <citation type="submission" date="2019-09" db="EMBL/GenBank/DDBJ databases">
        <title>Phylogeny of genus Pseudoclavibacter and closely related genus.</title>
        <authorList>
            <person name="Li Y."/>
        </authorList>
    </citation>
    <scope>NUCLEOTIDE SEQUENCE [LARGE SCALE GENOMIC DNA]</scope>
    <source>
        <strain evidence="6 7">THG-MD12</strain>
    </source>
</reference>
<dbReference type="Gene3D" id="3.40.710.10">
    <property type="entry name" value="DD-peptidase/beta-lactamase superfamily"/>
    <property type="match status" value="1"/>
</dbReference>
<comment type="caution">
    <text evidence="6">The sequence shown here is derived from an EMBL/GenBank/DDBJ whole genome shotgun (WGS) entry which is preliminary data.</text>
</comment>
<dbReference type="PROSITE" id="PS00105">
    <property type="entry name" value="AA_TRANSFER_CLASS_1"/>
    <property type="match status" value="1"/>
</dbReference>
<keyword evidence="7" id="KW-1185">Reference proteome</keyword>
<dbReference type="Gene3D" id="3.90.1310.10">
    <property type="entry name" value="Penicillin-binding protein 2a (Domain 2)"/>
    <property type="match status" value="1"/>
</dbReference>
<dbReference type="Pfam" id="PF00905">
    <property type="entry name" value="Transpeptidase"/>
    <property type="match status" value="1"/>
</dbReference>
<evidence type="ECO:0000313" key="6">
    <source>
        <dbReference type="EMBL" id="KAB1638311.1"/>
    </source>
</evidence>
<dbReference type="InterPro" id="IPR012338">
    <property type="entry name" value="Beta-lactam/transpept-like"/>
</dbReference>
<dbReference type="Gene3D" id="3.30.450.330">
    <property type="match status" value="1"/>
</dbReference>
<dbReference type="GO" id="GO:0071555">
    <property type="term" value="P:cell wall organization"/>
    <property type="evidence" value="ECO:0007669"/>
    <property type="project" value="TreeGrafter"/>
</dbReference>
<evidence type="ECO:0000256" key="2">
    <source>
        <dbReference type="ARBA" id="ARBA00007171"/>
    </source>
</evidence>
<dbReference type="GO" id="GO:0003824">
    <property type="term" value="F:catalytic activity"/>
    <property type="evidence" value="ECO:0007669"/>
    <property type="project" value="InterPro"/>
</dbReference>
<evidence type="ECO:0000313" key="7">
    <source>
        <dbReference type="Proteomes" id="UP000490386"/>
    </source>
</evidence>
<proteinExistence type="inferred from homology"/>
<dbReference type="GO" id="GO:0030170">
    <property type="term" value="F:pyridoxal phosphate binding"/>
    <property type="evidence" value="ECO:0007669"/>
    <property type="project" value="InterPro"/>
</dbReference>
<dbReference type="InterPro" id="IPR001460">
    <property type="entry name" value="PCN-bd_Tpept"/>
</dbReference>
<comment type="similarity">
    <text evidence="2">Belongs to the transpeptidase family.</text>
</comment>
<evidence type="ECO:0000259" key="4">
    <source>
        <dbReference type="Pfam" id="PF00905"/>
    </source>
</evidence>
<organism evidence="6 7">
    <name type="scientific">Pseudoclavibacter terrae</name>
    <dbReference type="NCBI Taxonomy" id="1530195"/>
    <lineage>
        <taxon>Bacteria</taxon>
        <taxon>Bacillati</taxon>
        <taxon>Actinomycetota</taxon>
        <taxon>Actinomycetes</taxon>
        <taxon>Micrococcales</taxon>
        <taxon>Microbacteriaceae</taxon>
        <taxon>Pseudoclavibacter</taxon>
    </lineage>
</organism>
<evidence type="ECO:0000256" key="1">
    <source>
        <dbReference type="ARBA" id="ARBA00004370"/>
    </source>
</evidence>
<gene>
    <name evidence="6" type="ORF">F8O03_07900</name>
</gene>
<dbReference type="GO" id="GO:0005886">
    <property type="term" value="C:plasma membrane"/>
    <property type="evidence" value="ECO:0007669"/>
    <property type="project" value="TreeGrafter"/>
</dbReference>
<dbReference type="EMBL" id="WBJX01000002">
    <property type="protein sequence ID" value="KAB1638311.1"/>
    <property type="molecule type" value="Genomic_DNA"/>
</dbReference>
<dbReference type="PANTHER" id="PTHR30627:SF1">
    <property type="entry name" value="PEPTIDOGLYCAN D,D-TRANSPEPTIDASE FTSI"/>
    <property type="match status" value="1"/>
</dbReference>
<feature type="domain" description="Penicillin-binding protein transpeptidase" evidence="4">
    <location>
        <begin position="262"/>
        <end position="566"/>
    </location>
</feature>